<sequence>MSDLITTYPLPFVLLAALTVVVAVLLWRVVVSAALTACALWALAAHGGSDVVVVMALCALITAAFVVFQPARSPRRVMRLRRQEVTR</sequence>
<keyword evidence="1" id="KW-0812">Transmembrane</keyword>
<reference evidence="2 3" key="1">
    <citation type="submission" date="2020-08" db="EMBL/GenBank/DDBJ databases">
        <title>Sequencing the genomes of 1000 actinobacteria strains.</title>
        <authorList>
            <person name="Klenk H.-P."/>
        </authorList>
    </citation>
    <scope>NUCLEOTIDE SEQUENCE [LARGE SCALE GENOMIC DNA]</scope>
    <source>
        <strain evidence="2 3">DSM 45486</strain>
    </source>
</reference>
<dbReference type="Proteomes" id="UP000552097">
    <property type="component" value="Unassembled WGS sequence"/>
</dbReference>
<gene>
    <name evidence="2" type="ORF">F4560_006807</name>
</gene>
<evidence type="ECO:0000313" key="2">
    <source>
        <dbReference type="EMBL" id="MBB5807039.1"/>
    </source>
</evidence>
<name>A0A7W9HS99_9PSEU</name>
<evidence type="ECO:0000313" key="3">
    <source>
        <dbReference type="Proteomes" id="UP000552097"/>
    </source>
</evidence>
<feature type="transmembrane region" description="Helical" evidence="1">
    <location>
        <begin position="51"/>
        <end position="71"/>
    </location>
</feature>
<keyword evidence="3" id="KW-1185">Reference proteome</keyword>
<keyword evidence="1" id="KW-0472">Membrane</keyword>
<protein>
    <submittedName>
        <fullName evidence="2">Uncharacterized protein</fullName>
    </submittedName>
</protein>
<proteinExistence type="predicted"/>
<dbReference type="AlphaFoldDB" id="A0A7W9HS99"/>
<comment type="caution">
    <text evidence="2">The sequence shown here is derived from an EMBL/GenBank/DDBJ whole genome shotgun (WGS) entry which is preliminary data.</text>
</comment>
<dbReference type="RefSeq" id="WP_184927018.1">
    <property type="nucleotide sequence ID" value="NZ_JACHMO010000001.1"/>
</dbReference>
<accession>A0A7W9HS99</accession>
<keyword evidence="1" id="KW-1133">Transmembrane helix</keyword>
<dbReference type="EMBL" id="JACHMO010000001">
    <property type="protein sequence ID" value="MBB5807039.1"/>
    <property type="molecule type" value="Genomic_DNA"/>
</dbReference>
<evidence type="ECO:0000256" key="1">
    <source>
        <dbReference type="SAM" id="Phobius"/>
    </source>
</evidence>
<organism evidence="2 3">
    <name type="scientific">Saccharothrix ecbatanensis</name>
    <dbReference type="NCBI Taxonomy" id="1105145"/>
    <lineage>
        <taxon>Bacteria</taxon>
        <taxon>Bacillati</taxon>
        <taxon>Actinomycetota</taxon>
        <taxon>Actinomycetes</taxon>
        <taxon>Pseudonocardiales</taxon>
        <taxon>Pseudonocardiaceae</taxon>
        <taxon>Saccharothrix</taxon>
    </lineage>
</organism>
<feature type="transmembrane region" description="Helical" evidence="1">
    <location>
        <begin position="12"/>
        <end position="45"/>
    </location>
</feature>